<feature type="transmembrane region" description="Helical" evidence="1">
    <location>
        <begin position="40"/>
        <end position="64"/>
    </location>
</feature>
<feature type="transmembrane region" description="Helical" evidence="1">
    <location>
        <begin position="84"/>
        <end position="106"/>
    </location>
</feature>
<keyword evidence="1" id="KW-1133">Transmembrane helix</keyword>
<sequence length="213" mass="22672">MRYERIFQGVHLALVTNLMLAVACAPLLAVVLLTDPGRTWPLLVLFAPLGGPALVAAFTVLTAYPQGVVRTFWNAWRVCARRALTAATIACAALLVLGVDASFFGLHETGALLLPVIVVAMTLVVVTTLLVLVALAEHPGIRLRDAARAGLFLAVRRWYLSLFSLLVLVVFEALLAARPAIAIGVAASPLLYIILANSRFTLASLAPPLGRTT</sequence>
<accession>A0A0A6XDN1</accession>
<dbReference type="eggNOG" id="ENOG50338BH">
    <property type="taxonomic scope" value="Bacteria"/>
</dbReference>
<dbReference type="AlphaFoldDB" id="A0A0A6XDN1"/>
<evidence type="ECO:0000313" key="2">
    <source>
        <dbReference type="EMBL" id="KHD78197.1"/>
    </source>
</evidence>
<dbReference type="EMBL" id="JRTT01000006">
    <property type="protein sequence ID" value="KHD78197.1"/>
    <property type="molecule type" value="Genomic_DNA"/>
</dbReference>
<dbReference type="Proteomes" id="UP000054537">
    <property type="component" value="Unassembled WGS sequence"/>
</dbReference>
<organism evidence="2 3">
    <name type="scientific">Actinoplanes utahensis</name>
    <dbReference type="NCBI Taxonomy" id="1869"/>
    <lineage>
        <taxon>Bacteria</taxon>
        <taxon>Bacillati</taxon>
        <taxon>Actinomycetota</taxon>
        <taxon>Actinomycetes</taxon>
        <taxon>Micromonosporales</taxon>
        <taxon>Micromonosporaceae</taxon>
        <taxon>Actinoplanes</taxon>
    </lineage>
</organism>
<feature type="transmembrane region" description="Helical" evidence="1">
    <location>
        <begin position="181"/>
        <end position="202"/>
    </location>
</feature>
<feature type="transmembrane region" description="Helical" evidence="1">
    <location>
        <begin position="157"/>
        <end position="175"/>
    </location>
</feature>
<name>A0A0A6XDN1_ACTUT</name>
<dbReference type="STRING" id="1869.MB27_07070"/>
<comment type="caution">
    <text evidence="2">The sequence shown here is derived from an EMBL/GenBank/DDBJ whole genome shotgun (WGS) entry which is preliminary data.</text>
</comment>
<keyword evidence="1" id="KW-0812">Transmembrane</keyword>
<evidence type="ECO:0000256" key="1">
    <source>
        <dbReference type="SAM" id="Phobius"/>
    </source>
</evidence>
<protein>
    <recommendedName>
        <fullName evidence="4">Ferredoxin-NADPH reductase</fullName>
    </recommendedName>
</protein>
<feature type="transmembrane region" description="Helical" evidence="1">
    <location>
        <begin position="12"/>
        <end position="34"/>
    </location>
</feature>
<keyword evidence="3" id="KW-1185">Reference proteome</keyword>
<evidence type="ECO:0008006" key="4">
    <source>
        <dbReference type="Google" id="ProtNLM"/>
    </source>
</evidence>
<evidence type="ECO:0000313" key="3">
    <source>
        <dbReference type="Proteomes" id="UP000054537"/>
    </source>
</evidence>
<dbReference type="PROSITE" id="PS51257">
    <property type="entry name" value="PROKAR_LIPOPROTEIN"/>
    <property type="match status" value="1"/>
</dbReference>
<reference evidence="2 3" key="1">
    <citation type="submission" date="2014-10" db="EMBL/GenBank/DDBJ databases">
        <title>Draft genome sequence of Actinoplanes utahensis NRRL 12052.</title>
        <authorList>
            <person name="Velasco-Bucheli B."/>
            <person name="del Cerro C."/>
            <person name="Hormigo D."/>
            <person name="Garcia J.L."/>
            <person name="Acebal C."/>
            <person name="Arroyo M."/>
            <person name="de la Mata I."/>
        </authorList>
    </citation>
    <scope>NUCLEOTIDE SEQUENCE [LARGE SCALE GENOMIC DNA]</scope>
    <source>
        <strain evidence="2 3">NRRL 12052</strain>
    </source>
</reference>
<feature type="transmembrane region" description="Helical" evidence="1">
    <location>
        <begin position="112"/>
        <end position="136"/>
    </location>
</feature>
<gene>
    <name evidence="2" type="ORF">MB27_07070</name>
</gene>
<proteinExistence type="predicted"/>
<keyword evidence="1" id="KW-0472">Membrane</keyword>